<sequence>MQRFRPLWPRATVRPRAPATAGVPRRQLLLPVLRTGVDLAGVADIAQALGGNRERYLRRVYTPQEIDYALSTPDVDLQAARLAARFAAKEAAIKALGLTHLGVSWTSIEVVRDALGQPILTLHDNAQQRARALGVYSCSLSLSHDGPFALACVTLLCCPDPSHSLFKSTTR</sequence>
<protein>
    <recommendedName>
        <fullName evidence="8">Holo-[acyl-carrier-protein] synthase</fullName>
        <shortName evidence="8">Holo-ACP synthase</shortName>
        <ecNumber evidence="8">2.7.8.7</ecNumber>
    </recommendedName>
    <alternativeName>
        <fullName evidence="8">4'-phosphopantetheinyl transferase AcpS</fullName>
    </alternativeName>
</protein>
<evidence type="ECO:0000256" key="8">
    <source>
        <dbReference type="HAMAP-Rule" id="MF_00101"/>
    </source>
</evidence>
<keyword evidence="4 8" id="KW-0276">Fatty acid metabolism</keyword>
<feature type="binding site" evidence="8">
    <location>
        <position position="90"/>
    </location>
    <ligand>
        <name>Mg(2+)</name>
        <dbReference type="ChEBI" id="CHEBI:18420"/>
    </ligand>
</feature>
<evidence type="ECO:0000256" key="6">
    <source>
        <dbReference type="ARBA" id="ARBA00023098"/>
    </source>
</evidence>
<organism evidence="10 11">
    <name type="scientific">Sphaerotilus hippei</name>
    <dbReference type="NCBI Taxonomy" id="744406"/>
    <lineage>
        <taxon>Bacteria</taxon>
        <taxon>Pseudomonadati</taxon>
        <taxon>Pseudomonadota</taxon>
        <taxon>Betaproteobacteria</taxon>
        <taxon>Burkholderiales</taxon>
        <taxon>Sphaerotilaceae</taxon>
        <taxon>Sphaerotilus</taxon>
    </lineage>
</organism>
<evidence type="ECO:0000256" key="1">
    <source>
        <dbReference type="ARBA" id="ARBA00022516"/>
    </source>
</evidence>
<comment type="function">
    <text evidence="8">Transfers the 4'-phosphopantetheine moiety from coenzyme A to a Ser of acyl-carrier-protein.</text>
</comment>
<dbReference type="RefSeq" id="WP_110399693.1">
    <property type="nucleotide sequence ID" value="NZ_QJJS01000003.1"/>
</dbReference>
<dbReference type="NCBIfam" id="TIGR00556">
    <property type="entry name" value="pantethn_trn"/>
    <property type="match status" value="1"/>
</dbReference>
<keyword evidence="6 8" id="KW-0443">Lipid metabolism</keyword>
<comment type="subcellular location">
    <subcellularLocation>
        <location evidence="8">Cytoplasm</location>
    </subcellularLocation>
</comment>
<proteinExistence type="inferred from homology"/>
<dbReference type="EMBL" id="QJJS01000003">
    <property type="protein sequence ID" value="PXW98127.1"/>
    <property type="molecule type" value="Genomic_DNA"/>
</dbReference>
<dbReference type="InterPro" id="IPR037143">
    <property type="entry name" value="4-PPantetheinyl_Trfase_dom_sf"/>
</dbReference>
<keyword evidence="7 8" id="KW-0275">Fatty acid biosynthesis</keyword>
<keyword evidence="11" id="KW-1185">Reference proteome</keyword>
<dbReference type="GO" id="GO:0008897">
    <property type="term" value="F:holo-[acyl-carrier-protein] synthase activity"/>
    <property type="evidence" value="ECO:0007669"/>
    <property type="project" value="UniProtKB-UniRule"/>
</dbReference>
<keyword evidence="3 8" id="KW-0479">Metal-binding</keyword>
<keyword evidence="2 8" id="KW-0808">Transferase</keyword>
<dbReference type="InterPro" id="IPR008278">
    <property type="entry name" value="4-PPantetheinyl_Trfase_dom"/>
</dbReference>
<comment type="cofactor">
    <cofactor evidence="8">
        <name>Mg(2+)</name>
        <dbReference type="ChEBI" id="CHEBI:18420"/>
    </cofactor>
</comment>
<evidence type="ECO:0000256" key="5">
    <source>
        <dbReference type="ARBA" id="ARBA00022842"/>
    </source>
</evidence>
<evidence type="ECO:0000256" key="7">
    <source>
        <dbReference type="ARBA" id="ARBA00023160"/>
    </source>
</evidence>
<dbReference type="GO" id="GO:0005737">
    <property type="term" value="C:cytoplasm"/>
    <property type="evidence" value="ECO:0007669"/>
    <property type="project" value="UniProtKB-SubCell"/>
</dbReference>
<dbReference type="Proteomes" id="UP000247811">
    <property type="component" value="Unassembled WGS sequence"/>
</dbReference>
<comment type="similarity">
    <text evidence="8">Belongs to the P-Pant transferase superfamily. AcpS family.</text>
</comment>
<dbReference type="InterPro" id="IPR004568">
    <property type="entry name" value="Ppantetheine-prot_Trfase_dom"/>
</dbReference>
<dbReference type="Pfam" id="PF01648">
    <property type="entry name" value="ACPS"/>
    <property type="match status" value="1"/>
</dbReference>
<evidence type="ECO:0000259" key="9">
    <source>
        <dbReference type="Pfam" id="PF01648"/>
    </source>
</evidence>
<name>A0A318H3K5_9BURK</name>
<gene>
    <name evidence="8" type="primary">acpS</name>
    <name evidence="10" type="ORF">C7444_103223</name>
</gene>
<keyword evidence="1 8" id="KW-0444">Lipid biosynthesis</keyword>
<evidence type="ECO:0000256" key="2">
    <source>
        <dbReference type="ARBA" id="ARBA00022679"/>
    </source>
</evidence>
<feature type="domain" description="4'-phosphopantetheinyl transferase" evidence="9">
    <location>
        <begin position="36"/>
        <end position="132"/>
    </location>
</feature>
<dbReference type="HAMAP" id="MF_00101">
    <property type="entry name" value="AcpS"/>
    <property type="match status" value="1"/>
</dbReference>
<dbReference type="SUPFAM" id="SSF56214">
    <property type="entry name" value="4'-phosphopantetheinyl transferase"/>
    <property type="match status" value="1"/>
</dbReference>
<comment type="caution">
    <text evidence="10">The sequence shown here is derived from an EMBL/GenBank/DDBJ whole genome shotgun (WGS) entry which is preliminary data.</text>
</comment>
<evidence type="ECO:0000256" key="3">
    <source>
        <dbReference type="ARBA" id="ARBA00022723"/>
    </source>
</evidence>
<evidence type="ECO:0000313" key="10">
    <source>
        <dbReference type="EMBL" id="PXW98127.1"/>
    </source>
</evidence>
<keyword evidence="5 8" id="KW-0460">Magnesium</keyword>
<comment type="catalytic activity">
    <reaction evidence="8">
        <text>apo-[ACP] + CoA = holo-[ACP] + adenosine 3',5'-bisphosphate + H(+)</text>
        <dbReference type="Rhea" id="RHEA:12068"/>
        <dbReference type="Rhea" id="RHEA-COMP:9685"/>
        <dbReference type="Rhea" id="RHEA-COMP:9690"/>
        <dbReference type="ChEBI" id="CHEBI:15378"/>
        <dbReference type="ChEBI" id="CHEBI:29999"/>
        <dbReference type="ChEBI" id="CHEBI:57287"/>
        <dbReference type="ChEBI" id="CHEBI:58343"/>
        <dbReference type="ChEBI" id="CHEBI:64479"/>
        <dbReference type="EC" id="2.7.8.7"/>
    </reaction>
</comment>
<dbReference type="InterPro" id="IPR002582">
    <property type="entry name" value="ACPS"/>
</dbReference>
<feature type="binding site" evidence="8">
    <location>
        <position position="38"/>
    </location>
    <ligand>
        <name>Mg(2+)</name>
        <dbReference type="ChEBI" id="CHEBI:18420"/>
    </ligand>
</feature>
<dbReference type="GO" id="GO:0006633">
    <property type="term" value="P:fatty acid biosynthetic process"/>
    <property type="evidence" value="ECO:0007669"/>
    <property type="project" value="UniProtKB-UniRule"/>
</dbReference>
<dbReference type="NCBIfam" id="TIGR00516">
    <property type="entry name" value="acpS"/>
    <property type="match status" value="1"/>
</dbReference>
<dbReference type="OrthoDB" id="517356at2"/>
<dbReference type="EC" id="2.7.8.7" evidence="8"/>
<evidence type="ECO:0000313" key="11">
    <source>
        <dbReference type="Proteomes" id="UP000247811"/>
    </source>
</evidence>
<evidence type="ECO:0000256" key="4">
    <source>
        <dbReference type="ARBA" id="ARBA00022832"/>
    </source>
</evidence>
<dbReference type="Gene3D" id="3.90.470.20">
    <property type="entry name" value="4'-phosphopantetheinyl transferase domain"/>
    <property type="match status" value="1"/>
</dbReference>
<keyword evidence="8" id="KW-0963">Cytoplasm</keyword>
<dbReference type="AlphaFoldDB" id="A0A318H3K5"/>
<reference evidence="10 11" key="1">
    <citation type="submission" date="2018-05" db="EMBL/GenBank/DDBJ databases">
        <title>Genomic Encyclopedia of Type Strains, Phase IV (KMG-IV): sequencing the most valuable type-strain genomes for metagenomic binning, comparative biology and taxonomic classification.</title>
        <authorList>
            <person name="Goeker M."/>
        </authorList>
    </citation>
    <scope>NUCLEOTIDE SEQUENCE [LARGE SCALE GENOMIC DNA]</scope>
    <source>
        <strain evidence="10 11">DSM 566</strain>
    </source>
</reference>
<dbReference type="GO" id="GO:0000287">
    <property type="term" value="F:magnesium ion binding"/>
    <property type="evidence" value="ECO:0007669"/>
    <property type="project" value="UniProtKB-UniRule"/>
</dbReference>
<accession>A0A318H3K5</accession>